<dbReference type="VEuPathDB" id="FungiDB:SPRG_19744"/>
<dbReference type="RefSeq" id="XP_012199563.1">
    <property type="nucleotide sequence ID" value="XM_012344173.1"/>
</dbReference>
<reference evidence="1 2" key="1">
    <citation type="journal article" date="2013" name="PLoS Genet.">
        <title>Distinctive expansion of potential virulence genes in the genome of the oomycete fish pathogen Saprolegnia parasitica.</title>
        <authorList>
            <person name="Jiang R.H."/>
            <person name="de Bruijn I."/>
            <person name="Haas B.J."/>
            <person name="Belmonte R."/>
            <person name="Lobach L."/>
            <person name="Christie J."/>
            <person name="van den Ackerveken G."/>
            <person name="Bottin A."/>
            <person name="Bulone V."/>
            <person name="Diaz-Moreno S.M."/>
            <person name="Dumas B."/>
            <person name="Fan L."/>
            <person name="Gaulin E."/>
            <person name="Govers F."/>
            <person name="Grenville-Briggs L.J."/>
            <person name="Horner N.R."/>
            <person name="Levin J.Z."/>
            <person name="Mammella M."/>
            <person name="Meijer H.J."/>
            <person name="Morris P."/>
            <person name="Nusbaum C."/>
            <person name="Oome S."/>
            <person name="Phillips A.J."/>
            <person name="van Rooyen D."/>
            <person name="Rzeszutek E."/>
            <person name="Saraiva M."/>
            <person name="Secombes C.J."/>
            <person name="Seidl M.F."/>
            <person name="Snel B."/>
            <person name="Stassen J.H."/>
            <person name="Sykes S."/>
            <person name="Tripathy S."/>
            <person name="van den Berg H."/>
            <person name="Vega-Arreguin J.C."/>
            <person name="Wawra S."/>
            <person name="Young S.K."/>
            <person name="Zeng Q."/>
            <person name="Dieguez-Uribeondo J."/>
            <person name="Russ C."/>
            <person name="Tyler B.M."/>
            <person name="van West P."/>
        </authorList>
    </citation>
    <scope>NUCLEOTIDE SEQUENCE [LARGE SCALE GENOMIC DNA]</scope>
    <source>
        <strain evidence="1 2">CBS 223.65</strain>
    </source>
</reference>
<sequence>VERCWALSHLGHNNAAGRSSLICWSHGLALPLLQPRPKRCLAPSQPLRLSDWHPGHAWNPRRGLPLTTIPHSAFCLTSAIGCI</sequence>
<organism evidence="1 2">
    <name type="scientific">Saprolegnia parasitica (strain CBS 223.65)</name>
    <dbReference type="NCBI Taxonomy" id="695850"/>
    <lineage>
        <taxon>Eukaryota</taxon>
        <taxon>Sar</taxon>
        <taxon>Stramenopiles</taxon>
        <taxon>Oomycota</taxon>
        <taxon>Saprolegniomycetes</taxon>
        <taxon>Saprolegniales</taxon>
        <taxon>Saprolegniaceae</taxon>
        <taxon>Saprolegnia</taxon>
    </lineage>
</organism>
<dbReference type="GeneID" id="24141034"/>
<accession>A0A067CSU3</accession>
<dbReference type="KEGG" id="spar:SPRG_19744"/>
<keyword evidence="2" id="KW-1185">Reference proteome</keyword>
<feature type="non-terminal residue" evidence="1">
    <location>
        <position position="1"/>
    </location>
</feature>
<evidence type="ECO:0000313" key="1">
    <source>
        <dbReference type="EMBL" id="KDO29867.1"/>
    </source>
</evidence>
<dbReference type="EMBL" id="KK583204">
    <property type="protein sequence ID" value="KDO29867.1"/>
    <property type="molecule type" value="Genomic_DNA"/>
</dbReference>
<evidence type="ECO:0000313" key="2">
    <source>
        <dbReference type="Proteomes" id="UP000030745"/>
    </source>
</evidence>
<proteinExistence type="predicted"/>
<dbReference type="Proteomes" id="UP000030745">
    <property type="component" value="Unassembled WGS sequence"/>
</dbReference>
<gene>
    <name evidence="1" type="ORF">SPRG_19744</name>
</gene>
<protein>
    <submittedName>
        <fullName evidence="1">Uncharacterized protein</fullName>
    </submittedName>
</protein>
<dbReference type="AlphaFoldDB" id="A0A067CSU3"/>
<name>A0A067CSU3_SAPPC</name>